<evidence type="ECO:0000313" key="1">
    <source>
        <dbReference type="EMBL" id="BBG93058.1"/>
    </source>
</evidence>
<reference evidence="1" key="1">
    <citation type="journal article" date="2019" name="Science">
        <title>Mutation of a bHLH transcription factor allowed almond domestication.</title>
        <authorList>
            <person name="Sanchez-Perez R."/>
            <person name="Pavan S."/>
            <person name="Mazzeo R."/>
            <person name="Moldovan C."/>
            <person name="Aiese Cigliano R."/>
            <person name="Del Cueto J."/>
            <person name="Ricciardi F."/>
            <person name="Lotti C."/>
            <person name="Ricciardi L."/>
            <person name="Dicenta F."/>
            <person name="Lopez-Marques R.L."/>
            <person name="Lindberg Moller B."/>
        </authorList>
    </citation>
    <scope>NUCLEOTIDE SEQUENCE</scope>
</reference>
<organism evidence="1">
    <name type="scientific">Prunus dulcis</name>
    <name type="common">Almond</name>
    <name type="synonym">Amygdalus dulcis</name>
    <dbReference type="NCBI Taxonomy" id="3755"/>
    <lineage>
        <taxon>Eukaryota</taxon>
        <taxon>Viridiplantae</taxon>
        <taxon>Streptophyta</taxon>
        <taxon>Embryophyta</taxon>
        <taxon>Tracheophyta</taxon>
        <taxon>Spermatophyta</taxon>
        <taxon>Magnoliopsida</taxon>
        <taxon>eudicotyledons</taxon>
        <taxon>Gunneridae</taxon>
        <taxon>Pentapetalae</taxon>
        <taxon>rosids</taxon>
        <taxon>fabids</taxon>
        <taxon>Rosales</taxon>
        <taxon>Rosaceae</taxon>
        <taxon>Amygdaloideae</taxon>
        <taxon>Amygdaleae</taxon>
        <taxon>Prunus</taxon>
    </lineage>
</organism>
<sequence length="83" mass="9449">MLAISCSLRNPNIQHEQIKGFGMNQRKMRKYYEYCVIFITSKHSKLSSIQLLKNCFTKSTISLNGMVKAIVDTVCTITDRATS</sequence>
<proteinExistence type="predicted"/>
<dbReference type="EMBL" id="AP019297">
    <property type="protein sequence ID" value="BBG93058.1"/>
    <property type="molecule type" value="Genomic_DNA"/>
</dbReference>
<accession>A0A4Y1QMH5</accession>
<gene>
    <name evidence="1" type="ORF">Prudu_000958</name>
</gene>
<name>A0A4Y1QMH5_PRUDU</name>
<dbReference type="AlphaFoldDB" id="A0A4Y1QMH5"/>
<protein>
    <submittedName>
        <fullName evidence="1">Disease resistance protein TIR-NBS-LRR class family</fullName>
    </submittedName>
</protein>